<sequence>MERFCLDCNSLLQGRADKKFCDDQCRSSHHHRLNARDHGFVNQVNQILKKNRSILKETIPNGKIRVNRDKLLIKGFNFNFRTHTYLNKRGDTYFFCYEFGYLILKDNELLVVKQEEK</sequence>
<name>A0A1I2Y4D4_9SPHI</name>
<dbReference type="OrthoDB" id="5187906at2"/>
<organism evidence="1 2">
    <name type="scientific">Pedobacter insulae</name>
    <dbReference type="NCBI Taxonomy" id="414048"/>
    <lineage>
        <taxon>Bacteria</taxon>
        <taxon>Pseudomonadati</taxon>
        <taxon>Bacteroidota</taxon>
        <taxon>Sphingobacteriia</taxon>
        <taxon>Sphingobacteriales</taxon>
        <taxon>Sphingobacteriaceae</taxon>
        <taxon>Pedobacter</taxon>
    </lineage>
</organism>
<dbReference type="Proteomes" id="UP000199666">
    <property type="component" value="Unassembled WGS sequence"/>
</dbReference>
<evidence type="ECO:0008006" key="3">
    <source>
        <dbReference type="Google" id="ProtNLM"/>
    </source>
</evidence>
<evidence type="ECO:0000313" key="2">
    <source>
        <dbReference type="Proteomes" id="UP000199666"/>
    </source>
</evidence>
<dbReference type="EMBL" id="FOPP01000006">
    <property type="protein sequence ID" value="SFH20505.1"/>
    <property type="molecule type" value="Genomic_DNA"/>
</dbReference>
<dbReference type="STRING" id="414048.SAMN04489864_106217"/>
<accession>A0A1I2Y4D4</accession>
<keyword evidence="2" id="KW-1185">Reference proteome</keyword>
<dbReference type="RefSeq" id="WP_090994325.1">
    <property type="nucleotide sequence ID" value="NZ_FOPP01000006.1"/>
</dbReference>
<protein>
    <recommendedName>
        <fullName evidence="3">DUF2116 family Zn-ribbon domain-containing protein</fullName>
    </recommendedName>
</protein>
<evidence type="ECO:0000313" key="1">
    <source>
        <dbReference type="EMBL" id="SFH20505.1"/>
    </source>
</evidence>
<proteinExistence type="predicted"/>
<gene>
    <name evidence="1" type="ORF">SAMN04489864_106217</name>
</gene>
<dbReference type="AlphaFoldDB" id="A0A1I2Y4D4"/>
<reference evidence="1 2" key="1">
    <citation type="submission" date="2016-10" db="EMBL/GenBank/DDBJ databases">
        <authorList>
            <person name="de Groot N.N."/>
        </authorList>
    </citation>
    <scope>NUCLEOTIDE SEQUENCE [LARGE SCALE GENOMIC DNA]</scope>
    <source>
        <strain evidence="1 2">DSM 18684</strain>
    </source>
</reference>